<dbReference type="PANTHER" id="PTHR28630:SF31">
    <property type="entry name" value="PEROXIREDOXIN-LIKE 2A"/>
    <property type="match status" value="1"/>
</dbReference>
<keyword evidence="3" id="KW-0676">Redox-active center</keyword>
<keyword evidence="9" id="KW-1185">Reference proteome</keyword>
<name>A0A9N9GUK8_9GLOM</name>
<proteinExistence type="inferred from homology"/>
<dbReference type="PANTHER" id="PTHR28630">
    <property type="match status" value="1"/>
</dbReference>
<dbReference type="Pfam" id="PF13911">
    <property type="entry name" value="AhpC-TSA_2"/>
    <property type="match status" value="1"/>
</dbReference>
<reference evidence="8" key="1">
    <citation type="submission" date="2021-06" db="EMBL/GenBank/DDBJ databases">
        <authorList>
            <person name="Kallberg Y."/>
            <person name="Tangrot J."/>
            <person name="Rosling A."/>
        </authorList>
    </citation>
    <scope>NUCLEOTIDE SEQUENCE</scope>
    <source>
        <strain evidence="8">FL130A</strain>
    </source>
</reference>
<evidence type="ECO:0000256" key="4">
    <source>
        <dbReference type="ARBA" id="ARBA00023787"/>
    </source>
</evidence>
<evidence type="ECO:0000256" key="6">
    <source>
        <dbReference type="ARBA" id="ARBA00032058"/>
    </source>
</evidence>
<evidence type="ECO:0000256" key="1">
    <source>
        <dbReference type="ARBA" id="ARBA00004496"/>
    </source>
</evidence>
<dbReference type="Proteomes" id="UP000789508">
    <property type="component" value="Unassembled WGS sequence"/>
</dbReference>
<evidence type="ECO:0000256" key="3">
    <source>
        <dbReference type="ARBA" id="ARBA00023284"/>
    </source>
</evidence>
<comment type="subcellular location">
    <subcellularLocation>
        <location evidence="1">Cytoplasm</location>
    </subcellularLocation>
</comment>
<gene>
    <name evidence="8" type="ORF">ALEPTO_LOCUS9182</name>
</gene>
<evidence type="ECO:0000256" key="5">
    <source>
        <dbReference type="ARBA" id="ARBA00023849"/>
    </source>
</evidence>
<dbReference type="GO" id="GO:0005737">
    <property type="term" value="C:cytoplasm"/>
    <property type="evidence" value="ECO:0007669"/>
    <property type="project" value="UniProtKB-SubCell"/>
</dbReference>
<evidence type="ECO:0000256" key="2">
    <source>
        <dbReference type="ARBA" id="ARBA00022490"/>
    </source>
</evidence>
<sequence>MNTVPTINTPYSAIKDIELYDFVRDQKVISNSLWKDSAALILVVRRPGCAICRNEALKLASHRDLITEKLAKQIDNEVQAFNDGFWKGDIYIDEEKEFYRALGGGELKWSGTSNFLRSSVWKKYLSGRKIVGGTFKGQGRILGGCYIVYPGSKGLAFEHREKYFGDFPAIDELIVKCKAISSNNLDSNTDTSVKQAVIDSKFCRYNPLESGLCGGGMCPDYDSEDDE</sequence>
<dbReference type="OrthoDB" id="40334at2759"/>
<evidence type="ECO:0000313" key="9">
    <source>
        <dbReference type="Proteomes" id="UP000789508"/>
    </source>
</evidence>
<evidence type="ECO:0000256" key="7">
    <source>
        <dbReference type="ARBA" id="ARBA00032129"/>
    </source>
</evidence>
<dbReference type="AlphaFoldDB" id="A0A9N9GUK8"/>
<accession>A0A9N9GUK8</accession>
<dbReference type="EMBL" id="CAJVPS010006531">
    <property type="protein sequence ID" value="CAG8626436.1"/>
    <property type="molecule type" value="Genomic_DNA"/>
</dbReference>
<evidence type="ECO:0000313" key="8">
    <source>
        <dbReference type="EMBL" id="CAG8626436.1"/>
    </source>
</evidence>
<keyword evidence="2" id="KW-0963">Cytoplasm</keyword>
<comment type="caution">
    <text evidence="8">The sequence shown here is derived from an EMBL/GenBank/DDBJ whole genome shotgun (WGS) entry which is preliminary data.</text>
</comment>
<comment type="similarity">
    <text evidence="4">Belongs to the peroxiredoxin-like PRXL2 family. PRXL2A subfamily.</text>
</comment>
<protein>
    <recommendedName>
        <fullName evidence="5">Peroxiredoxin-like 2A</fullName>
    </recommendedName>
    <alternativeName>
        <fullName evidence="7">Peroxiredoxin-like 2 activated in M-CSF stimulated monocytes</fullName>
    </alternativeName>
    <alternativeName>
        <fullName evidence="6">Redox-regulatory protein FAM213A</fullName>
    </alternativeName>
</protein>
<organism evidence="8 9">
    <name type="scientific">Ambispora leptoticha</name>
    <dbReference type="NCBI Taxonomy" id="144679"/>
    <lineage>
        <taxon>Eukaryota</taxon>
        <taxon>Fungi</taxon>
        <taxon>Fungi incertae sedis</taxon>
        <taxon>Mucoromycota</taxon>
        <taxon>Glomeromycotina</taxon>
        <taxon>Glomeromycetes</taxon>
        <taxon>Archaeosporales</taxon>
        <taxon>Ambisporaceae</taxon>
        <taxon>Ambispora</taxon>
    </lineage>
</organism>
<dbReference type="InterPro" id="IPR032801">
    <property type="entry name" value="PXL2A/B/C"/>
</dbReference>